<evidence type="ECO:0000256" key="3">
    <source>
        <dbReference type="ARBA" id="ARBA00022448"/>
    </source>
</evidence>
<evidence type="ECO:0000256" key="6">
    <source>
        <dbReference type="ARBA" id="ARBA00022927"/>
    </source>
</evidence>
<evidence type="ECO:0000256" key="5">
    <source>
        <dbReference type="ARBA" id="ARBA00022692"/>
    </source>
</evidence>
<dbReference type="GO" id="GO:0008320">
    <property type="term" value="F:protein transmembrane transporter activity"/>
    <property type="evidence" value="ECO:0007669"/>
    <property type="project" value="TreeGrafter"/>
</dbReference>
<proteinExistence type="inferred from homology"/>
<dbReference type="PIRSF" id="PIRSF029745">
    <property type="entry name" value="FhaC"/>
    <property type="match status" value="1"/>
</dbReference>
<evidence type="ECO:0000256" key="9">
    <source>
        <dbReference type="SAM" id="MobiDB-lite"/>
    </source>
</evidence>
<dbReference type="OrthoDB" id="290122at2"/>
<dbReference type="InterPro" id="IPR034746">
    <property type="entry name" value="POTRA"/>
</dbReference>
<comment type="subcellular location">
    <subcellularLocation>
        <location evidence="1">Cell outer membrane</location>
    </subcellularLocation>
</comment>
<dbReference type="EMBL" id="MUBC01000006">
    <property type="protein sequence ID" value="ONM45116.1"/>
    <property type="molecule type" value="Genomic_DNA"/>
</dbReference>
<dbReference type="PANTHER" id="PTHR34597:SF3">
    <property type="entry name" value="OUTER MEMBRANE TRANSPORTER CDIB"/>
    <property type="match status" value="1"/>
</dbReference>
<comment type="similarity">
    <text evidence="2">Belongs to the TPS (TC 1.B.20) family.</text>
</comment>
<dbReference type="InterPro" id="IPR005565">
    <property type="entry name" value="Hemolysn_activator_HlyB_C"/>
</dbReference>
<dbReference type="AlphaFoldDB" id="A0A1S8DJX8"/>
<dbReference type="PROSITE" id="PS51257">
    <property type="entry name" value="PROKAR_LIPOPROTEIN"/>
    <property type="match status" value="1"/>
</dbReference>
<dbReference type="InterPro" id="IPR051544">
    <property type="entry name" value="TPS_OM_transporter"/>
</dbReference>
<dbReference type="InterPro" id="IPR013686">
    <property type="entry name" value="Polypept-transport_assoc_ShlB"/>
</dbReference>
<keyword evidence="6" id="KW-0653">Protein transport</keyword>
<keyword evidence="5" id="KW-0812">Transmembrane</keyword>
<evidence type="ECO:0000313" key="12">
    <source>
        <dbReference type="EMBL" id="ONM45116.1"/>
    </source>
</evidence>
<keyword evidence="3" id="KW-0813">Transport</keyword>
<dbReference type="InterPro" id="IPR027282">
    <property type="entry name" value="TPS"/>
</dbReference>
<feature type="signal peptide" evidence="10">
    <location>
        <begin position="1"/>
        <end position="21"/>
    </location>
</feature>
<keyword evidence="13" id="KW-1185">Reference proteome</keyword>
<dbReference type="Proteomes" id="UP000242847">
    <property type="component" value="Unassembled WGS sequence"/>
</dbReference>
<accession>A0A1S8DJX8</accession>
<dbReference type="Pfam" id="PF17287">
    <property type="entry name" value="POTRA_3"/>
    <property type="match status" value="1"/>
</dbReference>
<keyword evidence="7" id="KW-0472">Membrane</keyword>
<evidence type="ECO:0000256" key="7">
    <source>
        <dbReference type="ARBA" id="ARBA00023136"/>
    </source>
</evidence>
<feature type="domain" description="POTRA" evidence="11">
    <location>
        <begin position="71"/>
        <end position="146"/>
    </location>
</feature>
<reference evidence="12 13" key="1">
    <citation type="submission" date="2017-01" db="EMBL/GenBank/DDBJ databases">
        <title>Draft genome sequence of Pseudomonas pachastrellae type strain CCUG 46540T from a deep sea.</title>
        <authorList>
            <person name="Gomila M."/>
            <person name="Mulet M."/>
            <person name="Lalucat J."/>
            <person name="Garcia-Valdes E."/>
        </authorList>
    </citation>
    <scope>NUCLEOTIDE SEQUENCE [LARGE SCALE GENOMIC DNA]</scope>
    <source>
        <strain evidence="12 13">CCUG 46540</strain>
    </source>
</reference>
<dbReference type="Gene3D" id="2.40.160.50">
    <property type="entry name" value="membrane protein fhac: a member of the omp85/tpsb transporter family"/>
    <property type="match status" value="1"/>
</dbReference>
<comment type="caution">
    <text evidence="12">The sequence shown here is derived from an EMBL/GenBank/DDBJ whole genome shotgun (WGS) entry which is preliminary data.</text>
</comment>
<dbReference type="PROSITE" id="PS51779">
    <property type="entry name" value="POTRA"/>
    <property type="match status" value="1"/>
</dbReference>
<sequence length="562" mass="61796">MSKSACIAAMLLLFGCGLAHAQALPGDRELIRERQERVLEEQRLRLQELQQLPGERAVVPPASSQPEAQCFAIQLIRLSGAGLMTQAQQDALLLPFIGRCLGSAELNNLLAAITGFYLDRGYVTSRAYLPQQDLSDGELDVLVVEGVLEGLDSSALASERELAMGFPGQPGERLNLRELEQLVDQLSRLPSRQLQLELLPGEQPGGSRVQLKGQRSKPWHASLSRHNDGQRSTGEQQWGIGLDWDSPLGLGDQLRLRGGKDAVSDHWRHSASQSLFYSLPLGWWRLDYSYNQSYYRTRGEAGGLMYESDGESKGHQFGAERVVHRDNLGKTALCLGVAHLRTRNYLEDALLTTSSHRLSELQLGANHGRRLGNAFVNLDVGWQQGIGAFDAQSDDASGAGQPVARYDKYSLTASYLQPFELLGQRLSVDSLLSGQYSSDVLFSPQRISLGGLASVRGFKDQSLSGDSGYYWRSNLRWQYPISNLQLRPWLSQLGAAVGYDLGAISGTPYNGRRHGRLSGSALELSARGPHLAASLTLAQSLSRPGVIARGEHPLYFRVDLFF</sequence>
<dbReference type="STRING" id="254161.SAMN05216256_11486"/>
<evidence type="ECO:0000256" key="4">
    <source>
        <dbReference type="ARBA" id="ARBA00022452"/>
    </source>
</evidence>
<evidence type="ECO:0000259" key="11">
    <source>
        <dbReference type="PROSITE" id="PS51779"/>
    </source>
</evidence>
<dbReference type="PANTHER" id="PTHR34597">
    <property type="entry name" value="SLR1661 PROTEIN"/>
    <property type="match status" value="1"/>
</dbReference>
<keyword evidence="8" id="KW-0998">Cell outer membrane</keyword>
<gene>
    <name evidence="12" type="ORF">BXT89_03970</name>
</gene>
<evidence type="ECO:0000256" key="2">
    <source>
        <dbReference type="ARBA" id="ARBA00009055"/>
    </source>
</evidence>
<dbReference type="GO" id="GO:0046819">
    <property type="term" value="P:protein secretion by the type V secretion system"/>
    <property type="evidence" value="ECO:0007669"/>
    <property type="project" value="TreeGrafter"/>
</dbReference>
<organism evidence="12 13">
    <name type="scientific">Halopseudomonas pachastrellae</name>
    <dbReference type="NCBI Taxonomy" id="254161"/>
    <lineage>
        <taxon>Bacteria</taxon>
        <taxon>Pseudomonadati</taxon>
        <taxon>Pseudomonadota</taxon>
        <taxon>Gammaproteobacteria</taxon>
        <taxon>Pseudomonadales</taxon>
        <taxon>Pseudomonadaceae</taxon>
        <taxon>Halopseudomonas</taxon>
    </lineage>
</organism>
<evidence type="ECO:0000256" key="8">
    <source>
        <dbReference type="ARBA" id="ARBA00023237"/>
    </source>
</evidence>
<protein>
    <submittedName>
        <fullName evidence="12">ShlB family hemolysin secretion/activation protein</fullName>
    </submittedName>
</protein>
<dbReference type="Pfam" id="PF08479">
    <property type="entry name" value="POTRA_2"/>
    <property type="match status" value="1"/>
</dbReference>
<dbReference type="GO" id="GO:0009279">
    <property type="term" value="C:cell outer membrane"/>
    <property type="evidence" value="ECO:0007669"/>
    <property type="project" value="UniProtKB-SubCell"/>
</dbReference>
<dbReference type="GO" id="GO:0098046">
    <property type="term" value="C:type V protein secretion system complex"/>
    <property type="evidence" value="ECO:0007669"/>
    <property type="project" value="TreeGrafter"/>
</dbReference>
<keyword evidence="4" id="KW-1134">Transmembrane beta strand</keyword>
<evidence type="ECO:0000256" key="1">
    <source>
        <dbReference type="ARBA" id="ARBA00004442"/>
    </source>
</evidence>
<name>A0A1S8DJX8_9GAMM</name>
<keyword evidence="10" id="KW-0732">Signal</keyword>
<dbReference type="Pfam" id="PF03865">
    <property type="entry name" value="ShlB"/>
    <property type="match status" value="1"/>
</dbReference>
<dbReference type="InterPro" id="IPR035251">
    <property type="entry name" value="ShlB_POTRA"/>
</dbReference>
<feature type="region of interest" description="Disordered" evidence="9">
    <location>
        <begin position="199"/>
        <end position="236"/>
    </location>
</feature>
<evidence type="ECO:0000256" key="10">
    <source>
        <dbReference type="SAM" id="SignalP"/>
    </source>
</evidence>
<dbReference type="Gene3D" id="3.10.20.310">
    <property type="entry name" value="membrane protein fhac"/>
    <property type="match status" value="1"/>
</dbReference>
<evidence type="ECO:0000313" key="13">
    <source>
        <dbReference type="Proteomes" id="UP000242847"/>
    </source>
</evidence>
<feature type="chain" id="PRO_5010569495" evidence="10">
    <location>
        <begin position="22"/>
        <end position="562"/>
    </location>
</feature>